<reference evidence="2" key="1">
    <citation type="journal article" date="2013" name="Genome Announc.">
        <title>First genome sequence of a syntrophic acetate-oxidizing bacterium, Tepidanaerobacter acetatoxydans strain Re1.</title>
        <authorList>
            <person name="Manzoor S."/>
            <person name="Bongcam-Rudloff E."/>
            <person name="Schnurer A."/>
            <person name="Muller B."/>
        </authorList>
    </citation>
    <scope>NUCLEOTIDE SEQUENCE [LARGE SCALE GENOMIC DNA]</scope>
    <source>
        <strain evidence="2">Re1</strain>
    </source>
</reference>
<dbReference type="OrthoDB" id="9792160at2"/>
<evidence type="ECO:0008006" key="3">
    <source>
        <dbReference type="Google" id="ProtNLM"/>
    </source>
</evidence>
<dbReference type="Proteomes" id="UP000010802">
    <property type="component" value="Chromosome"/>
</dbReference>
<gene>
    <name evidence="1" type="ordered locus">TEPIRE1_2336</name>
</gene>
<dbReference type="AlphaFoldDB" id="F4LRF4"/>
<dbReference type="Pfam" id="PF05991">
    <property type="entry name" value="NYN_YacP"/>
    <property type="match status" value="1"/>
</dbReference>
<dbReference type="CDD" id="cd10912">
    <property type="entry name" value="PIN_YacP-like"/>
    <property type="match status" value="1"/>
</dbReference>
<dbReference type="PANTHER" id="PTHR34547:SF1">
    <property type="entry name" value="YACP-LIKE NYN DOMAIN PROTEIN"/>
    <property type="match status" value="1"/>
</dbReference>
<dbReference type="EMBL" id="HF563609">
    <property type="protein sequence ID" value="CCP27168.1"/>
    <property type="molecule type" value="Genomic_DNA"/>
</dbReference>
<proteinExistence type="predicted"/>
<dbReference type="InterPro" id="IPR010298">
    <property type="entry name" value="YacP-like"/>
</dbReference>
<organism evidence="1 2">
    <name type="scientific">Tepidanaerobacter acetatoxydans (strain DSM 21804 / JCM 16047 / Re1)</name>
    <dbReference type="NCBI Taxonomy" id="1209989"/>
    <lineage>
        <taxon>Bacteria</taxon>
        <taxon>Bacillati</taxon>
        <taxon>Bacillota</taxon>
        <taxon>Clostridia</taxon>
        <taxon>Thermosediminibacterales</taxon>
        <taxon>Tepidanaerobacteraceae</taxon>
        <taxon>Tepidanaerobacter</taxon>
    </lineage>
</organism>
<protein>
    <recommendedName>
        <fullName evidence="3">NYN domain-containing protein</fullName>
    </recommendedName>
</protein>
<dbReference type="KEGG" id="tep:TepRe1_2168"/>
<dbReference type="STRING" id="1209989.TepRe1_2168"/>
<dbReference type="RefSeq" id="WP_013779209.1">
    <property type="nucleotide sequence ID" value="NC_015519.1"/>
</dbReference>
<accession>L0S5Q3</accession>
<dbReference type="PANTHER" id="PTHR34547">
    <property type="entry name" value="YACP-LIKE NYN DOMAIN PROTEIN"/>
    <property type="match status" value="1"/>
</dbReference>
<name>F4LRF4_TEPAE</name>
<evidence type="ECO:0000313" key="1">
    <source>
        <dbReference type="EMBL" id="CCP27168.1"/>
    </source>
</evidence>
<dbReference type="eggNOG" id="COG3688">
    <property type="taxonomic scope" value="Bacteria"/>
</dbReference>
<sequence length="175" mass="20073">MDKQSSEYLLVDGYNIINAWPELIDEAKKIDLGSARDKLIDIMADYSAFTGTFVVIVFDAHQVDKNRRTSYTINGVEVVYTKEGETADHYIEKVVDAIGRQEKVRVATSDWIEQQIVMGRGAHRISARELYEEVNNIRAKRQTMGKSKTKEKETLADIIDPKLKERLEKHIIDLD</sequence>
<dbReference type="PATRIC" id="fig|1209989.3.peg.2682"/>
<keyword evidence="2" id="KW-1185">Reference proteome</keyword>
<accession>F4LRF4</accession>
<dbReference type="HOGENOM" id="CLU_101326_1_0_9"/>
<evidence type="ECO:0000313" key="2">
    <source>
        <dbReference type="Proteomes" id="UP000010802"/>
    </source>
</evidence>
<dbReference type="KEGG" id="tae:TepiRe1_2336"/>